<evidence type="ECO:0000259" key="2">
    <source>
        <dbReference type="Pfam" id="PF12969"/>
    </source>
</evidence>
<proteinExistence type="predicted"/>
<protein>
    <recommendedName>
        <fullName evidence="2">DUF3857 domain-containing protein</fullName>
    </recommendedName>
</protein>
<name>A0ABP9FR50_9SPHI</name>
<feature type="chain" id="PRO_5047280437" description="DUF3857 domain-containing protein" evidence="1">
    <location>
        <begin position="20"/>
        <end position="635"/>
    </location>
</feature>
<organism evidence="3 4">
    <name type="scientific">Mucilaginibacter defluvii</name>
    <dbReference type="NCBI Taxonomy" id="1196019"/>
    <lineage>
        <taxon>Bacteria</taxon>
        <taxon>Pseudomonadati</taxon>
        <taxon>Bacteroidota</taxon>
        <taxon>Sphingobacteriia</taxon>
        <taxon>Sphingobacteriales</taxon>
        <taxon>Sphingobacteriaceae</taxon>
        <taxon>Mucilaginibacter</taxon>
    </lineage>
</organism>
<keyword evidence="4" id="KW-1185">Reference proteome</keyword>
<evidence type="ECO:0000256" key="1">
    <source>
        <dbReference type="SAM" id="SignalP"/>
    </source>
</evidence>
<dbReference type="Gene3D" id="3.10.620.30">
    <property type="match status" value="1"/>
</dbReference>
<sequence length="635" mass="72004">MKRLLALSLFITCAVAAKAQQSYDVSLIPKQLLPYASSVVRYSDEVVEVSDIGLQTYRIKKAITIFNQSGDEDAEILVWHDKSTSIKYIKGFVYNSSGNVTAKISERNFEDAYAGHDFSLYEDTRVMHFKPAVVDYPYTIEYEYETRDKQTLSLGSWMPASSTNTAVEKSSFTFVCRPNFNIRYKEMNLPAKVQTGTNKEGMTTYSWRANDLKATRQEPYSPNPETFLPMVKIAPVTFRYGAYTGSFNNWNELGKWVYNSLLVGRQSLSPATIANIKELTQNIPDEKQRAKKIYEYMQQRTRYISIQIGVGGFRPFPADDVDRLSYGDCKALVNYTQALLAAANIKSYYCVVNAGSRKVNFDPDFATMNAGNHVILCLPFKNDTTWLECTSQKMPFGYLGDFTDDRTVLACTPEGGVLLHTPKYTAERNIQSRKAVLKLDSAGELSGSMKTVYKGTQYENQEATTYESPADQLKEIKKAYAINNLDVGKLKFEKAKDIYPELSEDLQFSARDYASVANSKLHFTPNIANKSRSIRDIRNRTTDVCIQRGYTDEDEIVYTLPADNYRYEKKPLLVTINKPFGSYRAIMSLAGNKLVYKRTIKLVDGTYSKETYADLVKFFEDVADADNYSATLVRQ</sequence>
<dbReference type="RefSeq" id="WP_345329952.1">
    <property type="nucleotide sequence ID" value="NZ_BAABJI010000001.1"/>
</dbReference>
<feature type="signal peptide" evidence="1">
    <location>
        <begin position="1"/>
        <end position="19"/>
    </location>
</feature>
<dbReference type="Proteomes" id="UP001501436">
    <property type="component" value="Unassembled WGS sequence"/>
</dbReference>
<accession>A0ABP9FR50</accession>
<dbReference type="Gene3D" id="2.60.40.3140">
    <property type="match status" value="1"/>
</dbReference>
<gene>
    <name evidence="3" type="ORF">GCM10023313_11090</name>
</gene>
<dbReference type="InterPro" id="IPR024618">
    <property type="entry name" value="DUF3857"/>
</dbReference>
<feature type="domain" description="DUF3857" evidence="2">
    <location>
        <begin position="53"/>
        <end position="215"/>
    </location>
</feature>
<evidence type="ECO:0000313" key="3">
    <source>
        <dbReference type="EMBL" id="GAA4909776.1"/>
    </source>
</evidence>
<keyword evidence="1" id="KW-0732">Signal</keyword>
<dbReference type="EMBL" id="BAABJI010000001">
    <property type="protein sequence ID" value="GAA4909776.1"/>
    <property type="molecule type" value="Genomic_DNA"/>
</dbReference>
<comment type="caution">
    <text evidence="3">The sequence shown here is derived from an EMBL/GenBank/DDBJ whole genome shotgun (WGS) entry which is preliminary data.</text>
</comment>
<reference evidence="4" key="1">
    <citation type="journal article" date="2019" name="Int. J. Syst. Evol. Microbiol.">
        <title>The Global Catalogue of Microorganisms (GCM) 10K type strain sequencing project: providing services to taxonomists for standard genome sequencing and annotation.</title>
        <authorList>
            <consortium name="The Broad Institute Genomics Platform"/>
            <consortium name="The Broad Institute Genome Sequencing Center for Infectious Disease"/>
            <person name="Wu L."/>
            <person name="Ma J."/>
        </authorList>
    </citation>
    <scope>NUCLEOTIDE SEQUENCE [LARGE SCALE GENOMIC DNA]</scope>
    <source>
        <strain evidence="4">JCM 18283</strain>
    </source>
</reference>
<evidence type="ECO:0000313" key="4">
    <source>
        <dbReference type="Proteomes" id="UP001501436"/>
    </source>
</evidence>
<dbReference type="Pfam" id="PF12969">
    <property type="entry name" value="DUF3857"/>
    <property type="match status" value="1"/>
</dbReference>
<dbReference type="Gene3D" id="2.60.120.1130">
    <property type="match status" value="1"/>
</dbReference>